<dbReference type="Proteomes" id="UP000032180">
    <property type="component" value="Chromosome 3"/>
</dbReference>
<dbReference type="EC" id="1.13.11.20" evidence="3"/>
<dbReference type="HOGENOM" id="CLU_061320_0_0_1"/>
<dbReference type="STRING" id="77586.A0A0D9VX12"/>
<reference evidence="9 10" key="1">
    <citation type="submission" date="2012-08" db="EMBL/GenBank/DDBJ databases">
        <title>Oryza genome evolution.</title>
        <authorList>
            <person name="Wing R.A."/>
        </authorList>
    </citation>
    <scope>NUCLEOTIDE SEQUENCE</scope>
</reference>
<dbReference type="eggNOG" id="KOG4281">
    <property type="taxonomic scope" value="Eukaryota"/>
</dbReference>
<feature type="region of interest" description="Disordered" evidence="8">
    <location>
        <begin position="49"/>
        <end position="94"/>
    </location>
</feature>
<dbReference type="CDD" id="cd20289">
    <property type="entry name" value="cupin_ADO"/>
    <property type="match status" value="1"/>
</dbReference>
<comment type="similarity">
    <text evidence="2">Belongs to the cysteine dioxygenase family.</text>
</comment>
<dbReference type="InterPro" id="IPR011051">
    <property type="entry name" value="RmlC_Cupin_sf"/>
</dbReference>
<evidence type="ECO:0000313" key="9">
    <source>
        <dbReference type="EnsemblPlants" id="LPERR03G23230.1"/>
    </source>
</evidence>
<dbReference type="InterPro" id="IPR014710">
    <property type="entry name" value="RmlC-like_jellyroll"/>
</dbReference>
<dbReference type="AlphaFoldDB" id="A0A0D9VX12"/>
<accession>A0A0D9VX12</accession>
<evidence type="ECO:0000256" key="6">
    <source>
        <dbReference type="ARBA" id="ARBA00023004"/>
    </source>
</evidence>
<feature type="compositionally biased region" description="Acidic residues" evidence="8">
    <location>
        <begin position="73"/>
        <end position="94"/>
    </location>
</feature>
<dbReference type="Gramene" id="LPERR03G23230.1">
    <property type="protein sequence ID" value="LPERR03G23230.1"/>
    <property type="gene ID" value="LPERR03G23230"/>
</dbReference>
<keyword evidence="10" id="KW-1185">Reference proteome</keyword>
<dbReference type="GO" id="GO:0046872">
    <property type="term" value="F:metal ion binding"/>
    <property type="evidence" value="ECO:0007669"/>
    <property type="project" value="UniProtKB-KW"/>
</dbReference>
<protein>
    <recommendedName>
        <fullName evidence="3">cysteine dioxygenase</fullName>
        <ecNumber evidence="3">1.13.11.20</ecNumber>
    </recommendedName>
</protein>
<dbReference type="GO" id="GO:0070483">
    <property type="term" value="P:detection of hypoxia"/>
    <property type="evidence" value="ECO:0007669"/>
    <property type="project" value="UniProtKB-ARBA"/>
</dbReference>
<evidence type="ECO:0000256" key="5">
    <source>
        <dbReference type="ARBA" id="ARBA00023002"/>
    </source>
</evidence>
<organism evidence="9 10">
    <name type="scientific">Leersia perrieri</name>
    <dbReference type="NCBI Taxonomy" id="77586"/>
    <lineage>
        <taxon>Eukaryota</taxon>
        <taxon>Viridiplantae</taxon>
        <taxon>Streptophyta</taxon>
        <taxon>Embryophyta</taxon>
        <taxon>Tracheophyta</taxon>
        <taxon>Spermatophyta</taxon>
        <taxon>Magnoliopsida</taxon>
        <taxon>Liliopsida</taxon>
        <taxon>Poales</taxon>
        <taxon>Poaceae</taxon>
        <taxon>BOP clade</taxon>
        <taxon>Oryzoideae</taxon>
        <taxon>Oryzeae</taxon>
        <taxon>Oryzinae</taxon>
        <taxon>Leersia</taxon>
    </lineage>
</organism>
<evidence type="ECO:0000256" key="2">
    <source>
        <dbReference type="ARBA" id="ARBA00006622"/>
    </source>
</evidence>
<reference evidence="10" key="2">
    <citation type="submission" date="2013-12" db="EMBL/GenBank/DDBJ databases">
        <authorList>
            <person name="Yu Y."/>
            <person name="Lee S."/>
            <person name="de Baynast K."/>
            <person name="Wissotski M."/>
            <person name="Liu L."/>
            <person name="Talag J."/>
            <person name="Goicoechea J."/>
            <person name="Angelova A."/>
            <person name="Jetty R."/>
            <person name="Kudrna D."/>
            <person name="Golser W."/>
            <person name="Rivera L."/>
            <person name="Zhang J."/>
            <person name="Wing R."/>
        </authorList>
    </citation>
    <scope>NUCLEOTIDE SEQUENCE</scope>
</reference>
<dbReference type="PANTHER" id="PTHR22966">
    <property type="entry name" value="2-AMINOETHANETHIOL DIOXYGENASE"/>
    <property type="match status" value="1"/>
</dbReference>
<dbReference type="GO" id="GO:0017172">
    <property type="term" value="F:cysteine dioxygenase activity"/>
    <property type="evidence" value="ECO:0007669"/>
    <property type="project" value="UniProtKB-EC"/>
</dbReference>
<proteinExistence type="inferred from homology"/>
<evidence type="ECO:0000256" key="7">
    <source>
        <dbReference type="ARBA" id="ARBA00024284"/>
    </source>
</evidence>
<keyword evidence="5" id="KW-0560">Oxidoreductase</keyword>
<sequence length="387" mass="43133">MADQSASLPAVTEMDVAFSPEAPAVTEMDLALNQEVAAIEGQVAVENEAEAMMPAEEKEEQETGRKRKWDTVDVGDDDIMDTDDNGEGGSDEEEEAVLPVVPAVPQAMMQVEVEPPLQESPLQRLVDECRVLLAGRSQHSVPPSPLTVSRIIALFNGISPDDIRLDRDFNISRVMKAAAFLHPMTVIGAKYIYDCEDFTVAIFYLPAGTVMPLHDHPGMTVFSKLIAGTAHVESFDWVSPAIYGPGKHCMYSHHYIYTSLIPSLPVFFSAASTMRLAKRVRDHDVSAEEHRTWVLYPSTGGNLHRFIAARDEPCAFLDVLTPPYSTGNHRQCTFYDDYSFNLHRNHEYGRKMSTRKKRGLIWMKPVSADIPRDARIVPMKYNGPPVV</sequence>
<dbReference type="InterPro" id="IPR012864">
    <property type="entry name" value="PCO/ADO"/>
</dbReference>
<keyword evidence="6" id="KW-0408">Iron</keyword>
<dbReference type="Gene3D" id="2.60.120.10">
    <property type="entry name" value="Jelly Rolls"/>
    <property type="match status" value="1"/>
</dbReference>
<reference evidence="9" key="3">
    <citation type="submission" date="2015-04" db="UniProtKB">
        <authorList>
            <consortium name="EnsemblPlants"/>
        </authorList>
    </citation>
    <scope>IDENTIFICATION</scope>
</reference>
<dbReference type="Pfam" id="PF07847">
    <property type="entry name" value="PCO_ADO"/>
    <property type="match status" value="1"/>
</dbReference>
<dbReference type="EnsemblPlants" id="LPERR03G23230.1">
    <property type="protein sequence ID" value="LPERR03G23230.1"/>
    <property type="gene ID" value="LPERR03G23230"/>
</dbReference>
<name>A0A0D9VX12_9ORYZ</name>
<evidence type="ECO:0000256" key="4">
    <source>
        <dbReference type="ARBA" id="ARBA00022723"/>
    </source>
</evidence>
<evidence type="ECO:0000256" key="1">
    <source>
        <dbReference type="ARBA" id="ARBA00001954"/>
    </source>
</evidence>
<evidence type="ECO:0000256" key="8">
    <source>
        <dbReference type="SAM" id="MobiDB-lite"/>
    </source>
</evidence>
<evidence type="ECO:0000313" key="10">
    <source>
        <dbReference type="Proteomes" id="UP000032180"/>
    </source>
</evidence>
<dbReference type="SUPFAM" id="SSF51182">
    <property type="entry name" value="RmlC-like cupins"/>
    <property type="match status" value="1"/>
</dbReference>
<evidence type="ECO:0000256" key="3">
    <source>
        <dbReference type="ARBA" id="ARBA00013133"/>
    </source>
</evidence>
<comment type="cofactor">
    <cofactor evidence="1">
        <name>Fe(2+)</name>
        <dbReference type="ChEBI" id="CHEBI:29033"/>
    </cofactor>
</comment>
<dbReference type="PANTHER" id="PTHR22966:SF66">
    <property type="entry name" value="CYSTEINE DIOXYGENASE"/>
    <property type="match status" value="1"/>
</dbReference>
<comment type="catalytic activity">
    <reaction evidence="7">
        <text>L-cysteine + O2 = 3-sulfino-L-alanine + H(+)</text>
        <dbReference type="Rhea" id="RHEA:20441"/>
        <dbReference type="ChEBI" id="CHEBI:15378"/>
        <dbReference type="ChEBI" id="CHEBI:15379"/>
        <dbReference type="ChEBI" id="CHEBI:35235"/>
        <dbReference type="ChEBI" id="CHEBI:61085"/>
        <dbReference type="EC" id="1.13.11.20"/>
    </reaction>
    <physiologicalReaction direction="left-to-right" evidence="7">
        <dbReference type="Rhea" id="RHEA:20442"/>
    </physiologicalReaction>
</comment>
<keyword evidence="4" id="KW-0479">Metal-binding</keyword>